<dbReference type="RefSeq" id="WP_092209566.1">
    <property type="nucleotide sequence ID" value="NZ_FOVN01000007.1"/>
</dbReference>
<evidence type="ECO:0000313" key="11">
    <source>
        <dbReference type="Proteomes" id="UP000198705"/>
    </source>
</evidence>
<evidence type="ECO:0000256" key="2">
    <source>
        <dbReference type="ARBA" id="ARBA00005236"/>
    </source>
</evidence>
<dbReference type="InterPro" id="IPR051447">
    <property type="entry name" value="Lipoprotein-release_system"/>
</dbReference>
<gene>
    <name evidence="10" type="ORF">SAMN04487989_10744</name>
</gene>
<feature type="domain" description="ABC3 transporter permease C-terminal" evidence="8">
    <location>
        <begin position="280"/>
        <end position="404"/>
    </location>
</feature>
<evidence type="ECO:0000313" key="10">
    <source>
        <dbReference type="EMBL" id="SFN95235.1"/>
    </source>
</evidence>
<accession>A0A1I5D7L3</accession>
<dbReference type="GO" id="GO:0044874">
    <property type="term" value="P:lipoprotein localization to outer membrane"/>
    <property type="evidence" value="ECO:0007669"/>
    <property type="project" value="TreeGrafter"/>
</dbReference>
<keyword evidence="10" id="KW-0449">Lipoprotein</keyword>
<dbReference type="PANTHER" id="PTHR30489">
    <property type="entry name" value="LIPOPROTEIN-RELEASING SYSTEM TRANSMEMBRANE PROTEIN LOLE"/>
    <property type="match status" value="1"/>
</dbReference>
<evidence type="ECO:0000256" key="5">
    <source>
        <dbReference type="ARBA" id="ARBA00022989"/>
    </source>
</evidence>
<feature type="domain" description="MacB-like periplasmic core" evidence="9">
    <location>
        <begin position="30"/>
        <end position="246"/>
    </location>
</feature>
<reference evidence="11" key="1">
    <citation type="submission" date="2016-10" db="EMBL/GenBank/DDBJ databases">
        <authorList>
            <person name="Varghese N."/>
            <person name="Submissions S."/>
        </authorList>
    </citation>
    <scope>NUCLEOTIDE SEQUENCE [LARGE SCALE GENOMIC DNA]</scope>
    <source>
        <strain evidence="11">DSM 23925</strain>
    </source>
</reference>
<dbReference type="PANTHER" id="PTHR30489:SF0">
    <property type="entry name" value="LIPOPROTEIN-RELEASING SYSTEM TRANSMEMBRANE PROTEIN LOLE"/>
    <property type="match status" value="1"/>
</dbReference>
<dbReference type="Pfam" id="PF12704">
    <property type="entry name" value="MacB_PCD"/>
    <property type="match status" value="1"/>
</dbReference>
<name>A0A1I5D7L3_9FLAO</name>
<feature type="transmembrane region" description="Helical" evidence="7">
    <location>
        <begin position="21"/>
        <end position="45"/>
    </location>
</feature>
<evidence type="ECO:0000256" key="4">
    <source>
        <dbReference type="ARBA" id="ARBA00022692"/>
    </source>
</evidence>
<evidence type="ECO:0000259" key="9">
    <source>
        <dbReference type="Pfam" id="PF12704"/>
    </source>
</evidence>
<evidence type="ECO:0000256" key="3">
    <source>
        <dbReference type="ARBA" id="ARBA00022475"/>
    </source>
</evidence>
<dbReference type="Proteomes" id="UP000198705">
    <property type="component" value="Unassembled WGS sequence"/>
</dbReference>
<keyword evidence="3" id="KW-1003">Cell membrane</keyword>
<dbReference type="InterPro" id="IPR003838">
    <property type="entry name" value="ABC3_permease_C"/>
</dbReference>
<feature type="transmembrane region" description="Helical" evidence="7">
    <location>
        <begin position="323"/>
        <end position="348"/>
    </location>
</feature>
<organism evidence="10 11">
    <name type="scientific">Bizionia echini</name>
    <dbReference type="NCBI Taxonomy" id="649333"/>
    <lineage>
        <taxon>Bacteria</taxon>
        <taxon>Pseudomonadati</taxon>
        <taxon>Bacteroidota</taxon>
        <taxon>Flavobacteriia</taxon>
        <taxon>Flavobacteriales</taxon>
        <taxon>Flavobacteriaceae</taxon>
        <taxon>Bizionia</taxon>
    </lineage>
</organism>
<sequence>MNFEYFIAKRIIDSKAYKSSVSAPIIKIGIAAIAIGIIVMMISIATGIGLQQKIRDKVVAFNGHLMISKFGDNNSQESDGALSLDQDFYPEFKSVKGVSHIQGVATKFGIIRTETDFEAVIVKGVGTDYKWDYFQEYLVKGKLPEYTDAYSEDVLLSEYIANRLHVTVGDTIQTYFVNNDYNKQPRIIPYKIVGIYNSGFQEFDKTYVISHIKHLQRINKWEKDQVGHFELFVDDYSQLDPVREQVYQNTPPEFNTVTVEKKFESIFEWITIFVKNIYGIIGIMILVAGFNMVTALLVLILERTQMIGILKALGSNNWTIRKIFLYNASYLIILGLFWGNLIGLGILLTQKYFKIFPLDPNVYYVSEAPVYLSITYIAALNIGTFILCLLMLLIPSYIITKISPVKAIRFE</sequence>
<feature type="transmembrane region" description="Helical" evidence="7">
    <location>
        <begin position="368"/>
        <end position="394"/>
    </location>
</feature>
<dbReference type="GO" id="GO:0098797">
    <property type="term" value="C:plasma membrane protein complex"/>
    <property type="evidence" value="ECO:0007669"/>
    <property type="project" value="TreeGrafter"/>
</dbReference>
<evidence type="ECO:0000259" key="8">
    <source>
        <dbReference type="Pfam" id="PF02687"/>
    </source>
</evidence>
<dbReference type="Pfam" id="PF02687">
    <property type="entry name" value="FtsX"/>
    <property type="match status" value="1"/>
</dbReference>
<protein>
    <submittedName>
        <fullName evidence="10">Lipoprotein-releasing system permease protein</fullName>
    </submittedName>
</protein>
<dbReference type="OrthoDB" id="1522670at2"/>
<evidence type="ECO:0000256" key="1">
    <source>
        <dbReference type="ARBA" id="ARBA00004651"/>
    </source>
</evidence>
<dbReference type="EMBL" id="FOVN01000007">
    <property type="protein sequence ID" value="SFN95235.1"/>
    <property type="molecule type" value="Genomic_DNA"/>
</dbReference>
<keyword evidence="5 7" id="KW-1133">Transmembrane helix</keyword>
<feature type="transmembrane region" description="Helical" evidence="7">
    <location>
        <begin position="277"/>
        <end position="302"/>
    </location>
</feature>
<dbReference type="InterPro" id="IPR025857">
    <property type="entry name" value="MacB_PCD"/>
</dbReference>
<evidence type="ECO:0000256" key="6">
    <source>
        <dbReference type="ARBA" id="ARBA00023136"/>
    </source>
</evidence>
<comment type="similarity">
    <text evidence="2">Belongs to the ABC-4 integral membrane protein family. LolC/E subfamily.</text>
</comment>
<evidence type="ECO:0000256" key="7">
    <source>
        <dbReference type="SAM" id="Phobius"/>
    </source>
</evidence>
<keyword evidence="6 7" id="KW-0472">Membrane</keyword>
<proteinExistence type="inferred from homology"/>
<keyword evidence="4 7" id="KW-0812">Transmembrane</keyword>
<comment type="subcellular location">
    <subcellularLocation>
        <location evidence="1">Cell membrane</location>
        <topology evidence="1">Multi-pass membrane protein</topology>
    </subcellularLocation>
</comment>
<dbReference type="AlphaFoldDB" id="A0A1I5D7L3"/>
<keyword evidence="11" id="KW-1185">Reference proteome</keyword>
<dbReference type="STRING" id="649333.SAMN04487989_10744"/>